<keyword evidence="3" id="KW-1185">Reference proteome</keyword>
<dbReference type="Pfam" id="PF00620">
    <property type="entry name" value="RhoGAP"/>
    <property type="match status" value="1"/>
</dbReference>
<dbReference type="InterPro" id="IPR000198">
    <property type="entry name" value="RhoGAP_dom"/>
</dbReference>
<evidence type="ECO:0000313" key="3">
    <source>
        <dbReference type="Proteomes" id="UP000025227"/>
    </source>
</evidence>
<dbReference type="FunFam" id="1.10.555.10:FF:000032">
    <property type="entry name" value="Uncharacterized protein, isoform E"/>
    <property type="match status" value="1"/>
</dbReference>
<feature type="region of interest" description="Disordered" evidence="1">
    <location>
        <begin position="322"/>
        <end position="349"/>
    </location>
</feature>
<dbReference type="OrthoDB" id="9994905at2759"/>
<dbReference type="OMA" id="MTSCEGD"/>
<dbReference type="GO" id="GO:0007165">
    <property type="term" value="P:signal transduction"/>
    <property type="evidence" value="ECO:0007669"/>
    <property type="project" value="InterPro"/>
</dbReference>
<accession>A0A7I4Y8S5</accession>
<dbReference type="Proteomes" id="UP000025227">
    <property type="component" value="Unplaced"/>
</dbReference>
<name>A0A7I4Y8S5_HAECO</name>
<dbReference type="PANTHER" id="PTHR23179">
    <property type="entry name" value="T-CELL ACTIVATION RHO GTPASE ACTIVATING PROTEIN-RELATED"/>
    <property type="match status" value="1"/>
</dbReference>
<evidence type="ECO:0000259" key="2">
    <source>
        <dbReference type="PROSITE" id="PS50238"/>
    </source>
</evidence>
<dbReference type="SMART" id="SM00324">
    <property type="entry name" value="RhoGAP"/>
    <property type="match status" value="1"/>
</dbReference>
<dbReference type="WBParaSite" id="HCON_00060830-00002">
    <property type="protein sequence ID" value="HCON_00060830-00002"/>
    <property type="gene ID" value="HCON_00060830"/>
</dbReference>
<dbReference type="PROSITE" id="PS50238">
    <property type="entry name" value="RHOGAP"/>
    <property type="match status" value="1"/>
</dbReference>
<dbReference type="GO" id="GO:0005096">
    <property type="term" value="F:GTPase activator activity"/>
    <property type="evidence" value="ECO:0007669"/>
    <property type="project" value="TreeGrafter"/>
</dbReference>
<dbReference type="InterPro" id="IPR008936">
    <property type="entry name" value="Rho_GTPase_activation_prot"/>
</dbReference>
<organism evidence="3 4">
    <name type="scientific">Haemonchus contortus</name>
    <name type="common">Barber pole worm</name>
    <dbReference type="NCBI Taxonomy" id="6289"/>
    <lineage>
        <taxon>Eukaryota</taxon>
        <taxon>Metazoa</taxon>
        <taxon>Ecdysozoa</taxon>
        <taxon>Nematoda</taxon>
        <taxon>Chromadorea</taxon>
        <taxon>Rhabditida</taxon>
        <taxon>Rhabditina</taxon>
        <taxon>Rhabditomorpha</taxon>
        <taxon>Strongyloidea</taxon>
        <taxon>Trichostrongylidae</taxon>
        <taxon>Haemonchus</taxon>
    </lineage>
</organism>
<proteinExistence type="predicted"/>
<dbReference type="AlphaFoldDB" id="A0A7I4Y8S5"/>
<evidence type="ECO:0000256" key="1">
    <source>
        <dbReference type="SAM" id="MobiDB-lite"/>
    </source>
</evidence>
<dbReference type="PANTHER" id="PTHR23179:SF27">
    <property type="entry name" value="RHO GTPASE ACTIVATING PROTEIN AT 71E, ISOFORM D"/>
    <property type="match status" value="1"/>
</dbReference>
<protein>
    <submittedName>
        <fullName evidence="4">Rho-GAP domain-containing protein</fullName>
    </submittedName>
</protein>
<evidence type="ECO:0000313" key="4">
    <source>
        <dbReference type="WBParaSite" id="HCON_00060830-00002"/>
    </source>
</evidence>
<dbReference type="CDD" id="cd00159">
    <property type="entry name" value="RhoGAP"/>
    <property type="match status" value="1"/>
</dbReference>
<sequence length="598" mass="66010">MVLCGNSSDDLNQRYRGRIEKVKFGVPINEAFAHDIPATLLVLLLKVNKEGPQKKDIWRAPGNQAQVRKLSHIMQHGRLVNIANFSVYTAASVIKKFLSKLPGGIFGVENEQILFNSALQNTDLDKQRQVFYRIFCSLPVPSQHLLVLLFGTFRTVADSSETYGTKMNPDAIAISVAPSLFHSCIHDGRQVKVEDVQRFKLASEVVRNIITSFGHTNLFPRECYEFYARITGRTLRVDENWLFTFQYPSSVASSAAFSAMAAKCAGAYSLAALHLEGDSYEPVVVRRLAGTAGATAAVVAAGAGDGAIHGVHRTCSLNRHPLAHTADHPKRPQTARTTQGSGSEPVVLAESPYDEPSTLAASISHRLSSSVGEVLHETGAADLESCESDLLRPMTSCEGDSSRSFTYLEWVHENQARRMRSRSEWFLSSTTPSKSSYDLFTLKAMPGSFSFTTEDEKNIVATSDSIPLLSKKSFKIISHIERLNPQAKKLRQPFLERTCSTSSPKNNCSCNVSSSGLPSSCGVRRKSWRVRSLKGNLLGLKTHSLDSQEPPLLPSQRVSGGKTMYSRSLAHSIGGETWLMEVISDEIWKKKRSFKKKH</sequence>
<feature type="domain" description="Rho-GAP" evidence="2">
    <location>
        <begin position="26"/>
        <end position="217"/>
    </location>
</feature>
<reference evidence="4" key="1">
    <citation type="submission" date="2020-12" db="UniProtKB">
        <authorList>
            <consortium name="WormBaseParasite"/>
        </authorList>
    </citation>
    <scope>IDENTIFICATION</scope>
    <source>
        <strain evidence="4">MHco3</strain>
    </source>
</reference>
<dbReference type="SUPFAM" id="SSF48350">
    <property type="entry name" value="GTPase activation domain, GAP"/>
    <property type="match status" value="1"/>
</dbReference>
<dbReference type="Gene3D" id="1.10.555.10">
    <property type="entry name" value="Rho GTPase activation protein"/>
    <property type="match status" value="1"/>
</dbReference>